<keyword evidence="1" id="KW-0732">Signal</keyword>
<evidence type="ECO:0000313" key="2">
    <source>
        <dbReference type="EMBL" id="MDQ0542637.1"/>
    </source>
</evidence>
<dbReference type="GeneID" id="90831604"/>
<evidence type="ECO:0000313" key="3">
    <source>
        <dbReference type="EMBL" id="MER2288127.1"/>
    </source>
</evidence>
<dbReference type="RefSeq" id="WP_007561599.1">
    <property type="nucleotide sequence ID" value="NZ_CP033231.1"/>
</dbReference>
<gene>
    <name evidence="3" type="ORF">ABS770_07655</name>
    <name evidence="2" type="ORF">QO001_001555</name>
</gene>
<evidence type="ECO:0000256" key="1">
    <source>
        <dbReference type="SAM" id="SignalP"/>
    </source>
</evidence>
<protein>
    <submittedName>
        <fullName evidence="3">DUF1223 domain-containing protein</fullName>
    </submittedName>
</protein>
<proteinExistence type="predicted"/>
<dbReference type="Pfam" id="PF06764">
    <property type="entry name" value="DUF1223"/>
    <property type="match status" value="1"/>
</dbReference>
<dbReference type="PANTHER" id="PTHR36057">
    <property type="match status" value="1"/>
</dbReference>
<feature type="signal peptide" evidence="1">
    <location>
        <begin position="1"/>
        <end position="34"/>
    </location>
</feature>
<accession>A0AAJ1WV01</accession>
<evidence type="ECO:0000313" key="5">
    <source>
        <dbReference type="Proteomes" id="UP001432995"/>
    </source>
</evidence>
<keyword evidence="5" id="KW-1185">Reference proteome</keyword>
<reference evidence="3" key="2">
    <citation type="submission" date="2024-06" db="EMBL/GenBank/DDBJ databases">
        <authorList>
            <person name="Campbell A.G."/>
        </authorList>
    </citation>
    <scope>NUCLEOTIDE SEQUENCE</scope>
    <source>
        <strain evidence="3">EM17</strain>
    </source>
</reference>
<sequence length="257" mass="27499">MTHRHRARIWIGESRALCVAALLCAVSAAAEARAEPVRAVVELFTSQGCGACRGADPIIRDLARQPGVVALTLPVTYWDYLGWKDTLALRPLTERQRAYARARGARQVFTPQVVVDGGGFAVGSDRPALERLMREATQRGGLPIPVRGEIKGDRIAVEVGAAPEARPDTRGDVWLVPVLRSRAIAIQAGENGGRTATYVNVVRGIQRLGSWTGQPTRFDVPCTLAEIAEADSWVILVQGAAEGRPGRILGAAKGPGL</sequence>
<comment type="caution">
    <text evidence="2">The sequence shown here is derived from an EMBL/GenBank/DDBJ whole genome shotgun (WGS) entry which is preliminary data.</text>
</comment>
<dbReference type="InterPro" id="IPR010634">
    <property type="entry name" value="DUF1223"/>
</dbReference>
<dbReference type="Proteomes" id="UP001432995">
    <property type="component" value="Unassembled WGS sequence"/>
</dbReference>
<reference evidence="2" key="1">
    <citation type="submission" date="2023-07" db="EMBL/GenBank/DDBJ databases">
        <title>Genomic Encyclopedia of Type Strains, Phase IV (KMG-IV): sequencing the most valuable type-strain genomes for metagenomic binning, comparative biology and taxonomic classification.</title>
        <authorList>
            <person name="Goeker M."/>
        </authorList>
    </citation>
    <scope>NUCLEOTIDE SEQUENCE</scope>
    <source>
        <strain evidence="2">DSM 19569</strain>
    </source>
</reference>
<dbReference type="InterPro" id="IPR036249">
    <property type="entry name" value="Thioredoxin-like_sf"/>
</dbReference>
<dbReference type="PANTHER" id="PTHR36057:SF1">
    <property type="entry name" value="LIPOPROTEIN LIPID ATTACHMENT SITE-LIKE PROTEIN, PUTATIVE (DUF1223)-RELATED"/>
    <property type="match status" value="1"/>
</dbReference>
<evidence type="ECO:0000313" key="4">
    <source>
        <dbReference type="Proteomes" id="UP001223420"/>
    </source>
</evidence>
<dbReference type="Proteomes" id="UP001223420">
    <property type="component" value="Unassembled WGS sequence"/>
</dbReference>
<organism evidence="2 4">
    <name type="scientific">Methylobacterium brachiatum</name>
    <dbReference type="NCBI Taxonomy" id="269660"/>
    <lineage>
        <taxon>Bacteria</taxon>
        <taxon>Pseudomonadati</taxon>
        <taxon>Pseudomonadota</taxon>
        <taxon>Alphaproteobacteria</taxon>
        <taxon>Hyphomicrobiales</taxon>
        <taxon>Methylobacteriaceae</taxon>
        <taxon>Methylobacterium</taxon>
    </lineage>
</organism>
<dbReference type="SUPFAM" id="SSF52833">
    <property type="entry name" value="Thioredoxin-like"/>
    <property type="match status" value="1"/>
</dbReference>
<dbReference type="EMBL" id="JAUSWL010000002">
    <property type="protein sequence ID" value="MDQ0542637.1"/>
    <property type="molecule type" value="Genomic_DNA"/>
</dbReference>
<feature type="chain" id="PRO_5042507786" evidence="1">
    <location>
        <begin position="35"/>
        <end position="257"/>
    </location>
</feature>
<dbReference type="AlphaFoldDB" id="A0AAJ1WV01"/>
<name>A0AAJ1WV01_9HYPH</name>
<dbReference type="EMBL" id="JBELQD010000005">
    <property type="protein sequence ID" value="MER2288127.1"/>
    <property type="molecule type" value="Genomic_DNA"/>
</dbReference>